<feature type="domain" description="Carrier" evidence="8">
    <location>
        <begin position="898"/>
        <end position="973"/>
    </location>
</feature>
<dbReference type="KEGG" id="amq:AMETH_0600"/>
<dbReference type="InterPro" id="IPR009081">
    <property type="entry name" value="PP-bd_ACP"/>
</dbReference>
<dbReference type="FunFam" id="1.10.1200.10:FF:000016">
    <property type="entry name" value="Non-ribosomal peptide synthase"/>
    <property type="match status" value="1"/>
</dbReference>
<feature type="region of interest" description="Disordered" evidence="7">
    <location>
        <begin position="1898"/>
        <end position="1919"/>
    </location>
</feature>
<name>A0A076MSC3_AMYME</name>
<dbReference type="InterPro" id="IPR000873">
    <property type="entry name" value="AMP-dep_synth/lig_dom"/>
</dbReference>
<comment type="cofactor">
    <cofactor evidence="1">
        <name>pantetheine 4'-phosphate</name>
        <dbReference type="ChEBI" id="CHEBI:47942"/>
    </cofactor>
</comment>
<dbReference type="PANTHER" id="PTHR45527">
    <property type="entry name" value="NONRIBOSOMAL PEPTIDE SYNTHETASE"/>
    <property type="match status" value="1"/>
</dbReference>
<evidence type="ECO:0000256" key="5">
    <source>
        <dbReference type="ARBA" id="ARBA00022737"/>
    </source>
</evidence>
<proteinExistence type="inferred from homology"/>
<dbReference type="FunFam" id="3.40.50.980:FF:000001">
    <property type="entry name" value="Non-ribosomal peptide synthetase"/>
    <property type="match status" value="1"/>
</dbReference>
<dbReference type="GO" id="GO:0072330">
    <property type="term" value="P:monocarboxylic acid biosynthetic process"/>
    <property type="evidence" value="ECO:0007669"/>
    <property type="project" value="UniProtKB-ARBA"/>
</dbReference>
<dbReference type="GO" id="GO:0031177">
    <property type="term" value="F:phosphopantetheine binding"/>
    <property type="evidence" value="ECO:0007669"/>
    <property type="project" value="InterPro"/>
</dbReference>
<dbReference type="InterPro" id="IPR042099">
    <property type="entry name" value="ANL_N_sf"/>
</dbReference>
<dbReference type="SUPFAM" id="SSF52777">
    <property type="entry name" value="CoA-dependent acyltransferases"/>
    <property type="match status" value="10"/>
</dbReference>
<keyword evidence="6" id="KW-0045">Antibiotic biosynthesis</keyword>
<dbReference type="GO" id="GO:0003824">
    <property type="term" value="F:catalytic activity"/>
    <property type="evidence" value="ECO:0007669"/>
    <property type="project" value="InterPro"/>
</dbReference>
<dbReference type="HOGENOM" id="CLU_000022_11_3_11"/>
<dbReference type="Proteomes" id="UP000062973">
    <property type="component" value="Chromosome"/>
</dbReference>
<dbReference type="FunFam" id="2.30.38.10:FF:000001">
    <property type="entry name" value="Non-ribosomal peptide synthetase PvdI"/>
    <property type="match status" value="3"/>
</dbReference>
<sequence length="3818" mass="416933">MASSVEDVLPLTPLQQGMIFHALLDERADVYTVQTVLRLAGAVDAERLREAAEQLVRRHTNLRAGFRTQSSGQFVQVVRRSVRVPWRVVDCPGDAEFQRLLDDDRAEPFDLARPPLLRFTLVRRGSEAVLVLSSHHLLWDGWSAPILVRELLSLYGGEALPPVRPFRDYLTWLSKQDTKAAEQAWAEALADLDGPTLVGDGPSTGLPRRSEFAVPGRPLTRVAREHGVTVNALVQSAWALVLAGLTGRDDVVFGATVSGRNPEVPGVESMVGMLINTVPVRVRLAPDETLAALAVRVQAEQARLLEHQHLGLADIQRAAGQPTLFDTLVVFESYPGTDLAGSPLAGVEVRDATHYPLALLVVPGEEFVLRIDHDPARFDDAAVARIAERVQDVLGWFVAAPGTPVARLEPLPADEWQQVVVAPNETAAEVPETTLPELFAEQVARTPDATAVVFEDTALTYAELDARATTLAKKLAGAGVGPEHIVGVRQDRSLDLIVSLLAVLKAGGAYLPLDPSYPAERLSMMIEDAQPTVVLPAELHDEGALRAAGPDNPAYVIYTSGSTGRPKGVVVSHRAIVNRLLWMQHEYRLMPEDRVLQKTPSSFDVSVWEFFWPLITGAALVFAKPGGHKDPRYLAELIARERITTAHFVPSMLAQYVETGRGPERIICSGEALPPELARQASEFAQVHNLYGPTEAAVDVTYWPVPADAATVPIGRPVWNTQTYVLDRFLRPVAPGVPGELYLGGVQLARGYLNRPGLTASRFVASPFGEPGSRLYRTGDVVRWNADGVLEYLGRADDQVKIRGFRVELGEVEAALLALDGVAAAAATLHTGRQQLVGYVVGDGLDPAALRRSLAESLPEQLVPSAIVVLDALPLSPSGKLDRRALPEPRLAETGSVEARDPREEILAELFAEVLGVDRVGRDDDFFALGGHSLLATRLASRVRRTFGVDLQIRAIFDAPTVARLARHLDGGAARPPLTRRDHDGLVPLSPAQRSLWFLHELDGPSPVYNIPFAARLTGPLDLDALDAALTDVVNRHDALRTLLTADGQRVLPPFERFPVQRSEGPADGFVERASRYAFRLGEEPPIRAEVLATGRDEHLFVLVVHHVAGDEWSARPLLRDLGAAYAARRAGRAPDWTPLPVQYADYTQWLQDIPVDGQRDFWLKRLEGLPEELPLPTDRPRPQHPTREGGHVAVEFPAALTASLAKLARKLGVTDLMIAQAATAVLLSRLGAGEDIPLGTAVAGRTDEALDDLVGYFVNTVVLRTDLSGNPTFRDLLARVREANLDAYSNQDLPFERVVEAVNPPRSPGRHPLFQIMVSHRDPSTAELDLPDVVAEPLEPGFTGAKFDLAFHFGPEDCLISYSADLFDGSTVDSLARRLVRLLTALVAKPEQPVGLAEILGDDERAQLAAFNDTAEDRPQTTLTEMVEEQAARTPDVVAVEFHDRSLTYAELNAKANHLARRLVAAGVGPERTVGMHWERSLELVVGLLAVEKAGGAFVPLEPSWPDRRIAEVAASSRFTAILSGPEHDGPVRELGVPVVHVDLAGEDPENLGVRVPPEGLAYVIYTSGSTGTPKGAMIRHRAITHRLLWQREMLGFGPGDAALFKAPMGFDISINEVFLPLVTGGKLVIAEPRGERDIEYLLSLIERHRVTFTYLPSSILDLLVGLDGFAERGRSLKHVWCGGEVLTPELFARFRAVSDAIMYHGYGPAEATIGVSHVVYRDASAVRKAVSIGHPNGNTRLYVLDRHLRQVPVGVPGELYAGGVYLGRGYINDPKRTADHFVADPFGPPGSRLYRTGDLARWQPDGTLEFLGRADNQVKIRGMRVELEEIEAALEQHEGVRRAVVLVRDEPKRLVGYCLGSEVDGLGDWLRARLPEHMVPRRFVFLDEFPLMPSGKVNRKALPDPGPEPTSGSRAAETEAERILCRVMAEVLRVPEVGAEDNFFGLGGDSILSIQFVSKVRAAGLRISPRQVFECQTAAALAHAVGTDVVVPDEDRAQGVGEVPLTPVMRWWRESGDKKMAQAALLRVPPADGPEIFAGVLQDVLDHHDLLRARLRGDVLDVRLPGAVTDVLEHVPGGTPVAEKYAEAVDSLDPEAGVLVRAVWFDHGSEPGRLLLVLHHLVVDGVSWRILAGDLAQAWEARTSGHPAKLDPVPTSFRWWARHLPTASAEPWQSLPRTGPADARPVRTTGCRELALGAELVAEVPGKFRTGVPEVLLSALAYAFGEPRLVALEGHGREEHLVPGADLSRTVGWFTSVYPVELPAAATPPEIQERLRAVPDNGIGFGILRWLHGELTDVPEPEVGFNYLGRFDVSEGFWVPDAEKLPRPEVQHRPLEINVVTEDGPDGPVLTATWSWTDRFTESEVDALIARWQDALRDLAAAEEPEEVLPLSPLQEGMLFHALYDESADDVYTVQFVLGLTGEVDAARLRRAAQGLLDRHPNLRAAFVHDDEPKQVIRREAELPWAELTLSHEEFDEFLARDRAERFALDEPPLLRMTLVKLGERDHRLVLSNHHILLDGWSLPLLVRDLLALYAGAEPPSPRPYRDYLTWLAGRDRDASAEAWLAALDDVEEPTLVAPAAPRVPMRPGKLRLDLPAETTERLYAVAREHGLTVNTVVQGLWGLVLARLTGRDDVLFGATVSGRPADLSGVDGMVGLFINTVPVRVRLRGSLLDVLRGVQDEQARLMDHQYLGLTDIQRAAGHGDLFDTLVVFESYPIDSDAVSESERAAGITIDRVEVEDSTHYPLTLAVAAEERLSVVFEYRPDTFGEAWAESLSGWFRRAAEAFAAAPAQKVTGIDLLGEETLAELRRIGTGRVLDAPVTTLPEVLRDQAHATPDAVAIVAGETRLTFAEFNARANQVARVLIEQGVGPEDVVALRMPAGPDMLVALLAVVKAGGAYLPLDPDWPAERIDFMLADAAPKLVLTELPPATGSTDDLPPRAQPQHPAYVIYTSGSTGTPKAVVVPHSSIANLLVSHRTDLFDPARERVGRPLRVAHAWPMAFDASWQPMLWMFAGHELHLVPPDTRRDADLLRAFLRDQEIEFVELSPSLLAQVATEPGWRGALKVLGVGGEAVPAQLWRSLRDEPDLAVWNLYGPTECTVDSAACDFDRTENPCIGSPVGNARAYILDRHLRPCPPGVEGELYLSGAGLARGYLRRPGTTAERFVADPFGGPGTRMYRTGDVARWNAEGLIELLGRVDDQVKIRGFRIEPGEIEAVLLRDERVERAVVVPREDTPGVKRLVAYVVASGTDGLREQVAAALPEYMVPAAIVAVERFPLTRNDKLDVKALPAPDYTSTTSRAPATELEKRIAGLFAEVLGLPEVGADDSFFALGGDSIVSMRLVSKARGAGLAFTPRHVFEQRTVAALAQIAGEAVHREDSDAGIGEVPLTPMLHWLNRNQPYGQLSQARMLCTPAGLDLDRLRELVQLLLDRHDVLRATFDGTFVVRPRGAVDASACVTRIDARDLAYGDIAERLPGLMREIRLDPPSGDMVRFVWFDTGPDRSGRLLIVLHHLVVDGASWGVLVPELAELWAGRELPPVGTSFREWARALPEVARAKASEMALWREILSGPDPVLGARRLDPAADTRASMRATRTFLDATVTGKLLTEVPERHGVTINDVLLAGLAHAVSRWRGGDDTSLLLALEGHGREEQIVPGADLSGTVGWFTSVFPVRVDPGDLTRGVHQGLTRVSEQLALPDKGIGHGLLRYLNPDTAAELEARPEPQLEFNYLGRLTVGERDGEPWSGAPEVGAMGGGVDDDMPAPYCLVLNVLVRGSTLEADWQWPSALFTEDRIQQLSREWFAALTLIAEEAPGE</sequence>
<dbReference type="InterPro" id="IPR036736">
    <property type="entry name" value="ACP-like_sf"/>
</dbReference>
<dbReference type="InterPro" id="IPR010060">
    <property type="entry name" value="NRPS_synth"/>
</dbReference>
<dbReference type="Gene3D" id="1.10.1200.10">
    <property type="entry name" value="ACP-like"/>
    <property type="match status" value="3"/>
</dbReference>
<dbReference type="STRING" id="1068978.AMETH_0600"/>
<dbReference type="Pfam" id="PF00668">
    <property type="entry name" value="Condensation"/>
    <property type="match status" value="5"/>
</dbReference>
<dbReference type="NCBIfam" id="TIGR01720">
    <property type="entry name" value="NRPS-para261"/>
    <property type="match status" value="2"/>
</dbReference>
<protein>
    <submittedName>
        <fullName evidence="9">WAPS2</fullName>
    </submittedName>
</protein>
<dbReference type="FunFam" id="3.40.50.980:FF:000002">
    <property type="entry name" value="Enterobactin synthetase component F"/>
    <property type="match status" value="1"/>
</dbReference>
<dbReference type="Pfam" id="PF00501">
    <property type="entry name" value="AMP-binding"/>
    <property type="match status" value="3"/>
</dbReference>
<feature type="domain" description="Carrier" evidence="8">
    <location>
        <begin position="1917"/>
        <end position="1991"/>
    </location>
</feature>
<evidence type="ECO:0000259" key="8">
    <source>
        <dbReference type="PROSITE" id="PS50075"/>
    </source>
</evidence>
<keyword evidence="10" id="KW-1185">Reference proteome</keyword>
<dbReference type="InterPro" id="IPR025110">
    <property type="entry name" value="AMP-bd_C"/>
</dbReference>
<dbReference type="InterPro" id="IPR001242">
    <property type="entry name" value="Condensation_dom"/>
</dbReference>
<evidence type="ECO:0000313" key="9">
    <source>
        <dbReference type="EMBL" id="AIJ20692.1"/>
    </source>
</evidence>
<dbReference type="CDD" id="cd17646">
    <property type="entry name" value="A_NRPS_AB3403-like"/>
    <property type="match status" value="1"/>
</dbReference>
<dbReference type="InterPro" id="IPR006162">
    <property type="entry name" value="Ppantetheine_attach_site"/>
</dbReference>
<dbReference type="GO" id="GO:0043041">
    <property type="term" value="P:amino acid activation for nonribosomal peptide biosynthetic process"/>
    <property type="evidence" value="ECO:0007669"/>
    <property type="project" value="TreeGrafter"/>
</dbReference>
<keyword evidence="4" id="KW-0597">Phosphoprotein</keyword>
<dbReference type="InterPro" id="IPR010071">
    <property type="entry name" value="AA_adenyl_dom"/>
</dbReference>
<dbReference type="GO" id="GO:0005829">
    <property type="term" value="C:cytosol"/>
    <property type="evidence" value="ECO:0007669"/>
    <property type="project" value="TreeGrafter"/>
</dbReference>
<dbReference type="Gene3D" id="3.40.50.12780">
    <property type="entry name" value="N-terminal domain of ligase-like"/>
    <property type="match status" value="2"/>
</dbReference>
<keyword evidence="3" id="KW-0596">Phosphopantetheine</keyword>
<dbReference type="SMART" id="SM00823">
    <property type="entry name" value="PKS_PP"/>
    <property type="match status" value="3"/>
</dbReference>
<dbReference type="SUPFAM" id="SSF47336">
    <property type="entry name" value="ACP-like"/>
    <property type="match status" value="3"/>
</dbReference>
<dbReference type="GO" id="GO:0008610">
    <property type="term" value="P:lipid biosynthetic process"/>
    <property type="evidence" value="ECO:0007669"/>
    <property type="project" value="UniProtKB-ARBA"/>
</dbReference>
<dbReference type="FunFam" id="1.10.1200.10:FF:000005">
    <property type="entry name" value="Nonribosomal peptide synthetase 1"/>
    <property type="match status" value="1"/>
</dbReference>
<dbReference type="PROSITE" id="PS50075">
    <property type="entry name" value="CARRIER"/>
    <property type="match status" value="3"/>
</dbReference>
<dbReference type="Gene3D" id="3.30.559.30">
    <property type="entry name" value="Nonribosomal peptide synthetase, condensation domain"/>
    <property type="match status" value="5"/>
</dbReference>
<dbReference type="NCBIfam" id="NF003417">
    <property type="entry name" value="PRK04813.1"/>
    <property type="match status" value="4"/>
</dbReference>
<dbReference type="GO" id="GO:0044550">
    <property type="term" value="P:secondary metabolite biosynthetic process"/>
    <property type="evidence" value="ECO:0007669"/>
    <property type="project" value="UniProtKB-ARBA"/>
</dbReference>
<dbReference type="CDD" id="cd19543">
    <property type="entry name" value="DCL_NRPS"/>
    <property type="match status" value="2"/>
</dbReference>
<dbReference type="CDD" id="cd05930">
    <property type="entry name" value="A_NRPS"/>
    <property type="match status" value="1"/>
</dbReference>
<dbReference type="SUPFAM" id="SSF56801">
    <property type="entry name" value="Acetyl-CoA synthetase-like"/>
    <property type="match status" value="3"/>
</dbReference>
<keyword evidence="5" id="KW-0677">Repeat</keyword>
<accession>A0A076MSC3</accession>
<evidence type="ECO:0000256" key="2">
    <source>
        <dbReference type="ARBA" id="ARBA00006432"/>
    </source>
</evidence>
<dbReference type="InterPro" id="IPR023213">
    <property type="entry name" value="CAT-like_dom_sf"/>
</dbReference>
<dbReference type="Pfam" id="PF13193">
    <property type="entry name" value="AMP-binding_C"/>
    <property type="match status" value="3"/>
</dbReference>
<gene>
    <name evidence="9" type="ORF">AMETH_0600</name>
</gene>
<evidence type="ECO:0000256" key="4">
    <source>
        <dbReference type="ARBA" id="ARBA00022553"/>
    </source>
</evidence>
<dbReference type="InterPro" id="IPR020806">
    <property type="entry name" value="PKS_PP-bd"/>
</dbReference>
<dbReference type="PROSITE" id="PS00455">
    <property type="entry name" value="AMP_BINDING"/>
    <property type="match status" value="3"/>
</dbReference>
<dbReference type="Gene3D" id="2.30.38.10">
    <property type="entry name" value="Luciferase, Domain 3"/>
    <property type="match status" value="1"/>
</dbReference>
<evidence type="ECO:0000313" key="10">
    <source>
        <dbReference type="Proteomes" id="UP000062973"/>
    </source>
</evidence>
<dbReference type="FunFam" id="3.30.300.30:FF:000010">
    <property type="entry name" value="Enterobactin synthetase component F"/>
    <property type="match status" value="1"/>
</dbReference>
<dbReference type="eggNOG" id="COG1020">
    <property type="taxonomic scope" value="Bacteria"/>
</dbReference>
<dbReference type="EMBL" id="CP009110">
    <property type="protein sequence ID" value="AIJ20692.1"/>
    <property type="molecule type" value="Genomic_DNA"/>
</dbReference>
<organism evidence="9 10">
    <name type="scientific">Amycolatopsis methanolica 239</name>
    <dbReference type="NCBI Taxonomy" id="1068978"/>
    <lineage>
        <taxon>Bacteria</taxon>
        <taxon>Bacillati</taxon>
        <taxon>Actinomycetota</taxon>
        <taxon>Actinomycetes</taxon>
        <taxon>Pseudonocardiales</taxon>
        <taxon>Pseudonocardiaceae</taxon>
        <taxon>Amycolatopsis</taxon>
        <taxon>Amycolatopsis methanolica group</taxon>
    </lineage>
</organism>
<dbReference type="FunFam" id="3.40.50.12780:FF:000012">
    <property type="entry name" value="Non-ribosomal peptide synthetase"/>
    <property type="match status" value="2"/>
</dbReference>
<feature type="domain" description="Carrier" evidence="8">
    <location>
        <begin position="3304"/>
        <end position="3378"/>
    </location>
</feature>
<dbReference type="Pfam" id="PF00550">
    <property type="entry name" value="PP-binding"/>
    <property type="match status" value="3"/>
</dbReference>
<dbReference type="GO" id="GO:0017000">
    <property type="term" value="P:antibiotic biosynthetic process"/>
    <property type="evidence" value="ECO:0007669"/>
    <property type="project" value="UniProtKB-KW"/>
</dbReference>
<dbReference type="PANTHER" id="PTHR45527:SF1">
    <property type="entry name" value="FATTY ACID SYNTHASE"/>
    <property type="match status" value="1"/>
</dbReference>
<dbReference type="InterPro" id="IPR045851">
    <property type="entry name" value="AMP-bd_C_sf"/>
</dbReference>
<reference evidence="9 10" key="1">
    <citation type="submission" date="2014-07" db="EMBL/GenBank/DDBJ databases">
        <title>Whole Genome Sequence of the Amycolatopsis methanolica 239.</title>
        <authorList>
            <person name="Tang B."/>
        </authorList>
    </citation>
    <scope>NUCLEOTIDE SEQUENCE [LARGE SCALE GENOMIC DNA]</scope>
    <source>
        <strain evidence="9 10">239</strain>
    </source>
</reference>
<comment type="similarity">
    <text evidence="2">Belongs to the ATP-dependent AMP-binding enzyme family.</text>
</comment>
<dbReference type="Gene3D" id="3.30.300.30">
    <property type="match status" value="3"/>
</dbReference>
<dbReference type="NCBIfam" id="TIGR01733">
    <property type="entry name" value="AA-adenyl-dom"/>
    <property type="match status" value="3"/>
</dbReference>
<dbReference type="PATRIC" id="fig|1068978.7.peg.629"/>
<dbReference type="InterPro" id="IPR020845">
    <property type="entry name" value="AMP-binding_CS"/>
</dbReference>
<evidence type="ECO:0000256" key="1">
    <source>
        <dbReference type="ARBA" id="ARBA00001957"/>
    </source>
</evidence>
<dbReference type="CDD" id="cd19540">
    <property type="entry name" value="LCL_NRPS-like"/>
    <property type="match status" value="1"/>
</dbReference>
<evidence type="ECO:0000256" key="6">
    <source>
        <dbReference type="ARBA" id="ARBA00023194"/>
    </source>
</evidence>
<evidence type="ECO:0000256" key="3">
    <source>
        <dbReference type="ARBA" id="ARBA00022450"/>
    </source>
</evidence>
<dbReference type="RefSeq" id="WP_017986557.1">
    <property type="nucleotide sequence ID" value="NZ_AQUL01000001.1"/>
</dbReference>
<dbReference type="PROSITE" id="PS00012">
    <property type="entry name" value="PHOSPHOPANTETHEINE"/>
    <property type="match status" value="2"/>
</dbReference>
<dbReference type="OrthoDB" id="2472181at2"/>
<evidence type="ECO:0000256" key="7">
    <source>
        <dbReference type="SAM" id="MobiDB-lite"/>
    </source>
</evidence>
<dbReference type="Gene3D" id="3.30.559.10">
    <property type="entry name" value="Chloramphenicol acetyltransferase-like domain"/>
    <property type="match status" value="5"/>
</dbReference>
<dbReference type="Gene3D" id="3.40.50.980">
    <property type="match status" value="2"/>
</dbReference>